<dbReference type="Proteomes" id="UP000000763">
    <property type="component" value="Chromosome 7"/>
</dbReference>
<name>Q7XIP1_ORYSJ</name>
<proteinExistence type="predicted"/>
<reference evidence="2" key="1">
    <citation type="journal article" date="2005" name="Nature">
        <title>The map-based sequence of the rice genome.</title>
        <authorList>
            <consortium name="International rice genome sequencing project (IRGSP)"/>
            <person name="Matsumoto T."/>
            <person name="Wu J."/>
            <person name="Kanamori H."/>
            <person name="Katayose Y."/>
            <person name="Fujisawa M."/>
            <person name="Namiki N."/>
            <person name="Mizuno H."/>
            <person name="Yamamoto K."/>
            <person name="Antonio B.A."/>
            <person name="Baba T."/>
            <person name="Sakata K."/>
            <person name="Nagamura Y."/>
            <person name="Aoki H."/>
            <person name="Arikawa K."/>
            <person name="Arita K."/>
            <person name="Bito T."/>
            <person name="Chiden Y."/>
            <person name="Fujitsuka N."/>
            <person name="Fukunaka R."/>
            <person name="Hamada M."/>
            <person name="Harada C."/>
            <person name="Hayashi A."/>
            <person name="Hijishita S."/>
            <person name="Honda M."/>
            <person name="Hosokawa S."/>
            <person name="Ichikawa Y."/>
            <person name="Idonuma A."/>
            <person name="Iijima M."/>
            <person name="Ikeda M."/>
            <person name="Ikeno M."/>
            <person name="Ito K."/>
            <person name="Ito S."/>
            <person name="Ito T."/>
            <person name="Ito Y."/>
            <person name="Ito Y."/>
            <person name="Iwabuchi A."/>
            <person name="Kamiya K."/>
            <person name="Karasawa W."/>
            <person name="Kurita K."/>
            <person name="Katagiri S."/>
            <person name="Kikuta A."/>
            <person name="Kobayashi H."/>
            <person name="Kobayashi N."/>
            <person name="Machita K."/>
            <person name="Maehara T."/>
            <person name="Masukawa M."/>
            <person name="Mizubayashi T."/>
            <person name="Mukai Y."/>
            <person name="Nagasaki H."/>
            <person name="Nagata Y."/>
            <person name="Naito S."/>
            <person name="Nakashima M."/>
            <person name="Nakama Y."/>
            <person name="Nakamichi Y."/>
            <person name="Nakamura M."/>
            <person name="Meguro A."/>
            <person name="Negishi M."/>
            <person name="Ohta I."/>
            <person name="Ohta T."/>
            <person name="Okamoto M."/>
            <person name="Ono N."/>
            <person name="Saji S."/>
            <person name="Sakaguchi M."/>
            <person name="Sakai K."/>
            <person name="Shibata M."/>
            <person name="Shimokawa T."/>
            <person name="Song J."/>
            <person name="Takazaki Y."/>
            <person name="Terasawa K."/>
            <person name="Tsugane M."/>
            <person name="Tsuji K."/>
            <person name="Ueda S."/>
            <person name="Waki K."/>
            <person name="Yamagata H."/>
            <person name="Yamamoto M."/>
            <person name="Yamamoto S."/>
            <person name="Yamane H."/>
            <person name="Yoshiki S."/>
            <person name="Yoshihara R."/>
            <person name="Yukawa K."/>
            <person name="Zhong H."/>
            <person name="Yano M."/>
            <person name="Yuan Q."/>
            <person name="Ouyang S."/>
            <person name="Liu J."/>
            <person name="Jones K.M."/>
            <person name="Gansberger K."/>
            <person name="Moffat K."/>
            <person name="Hill J."/>
            <person name="Bera J."/>
            <person name="Fadrosh D."/>
            <person name="Jin S."/>
            <person name="Johri S."/>
            <person name="Kim M."/>
            <person name="Overton L."/>
            <person name="Reardon M."/>
            <person name="Tsitrin T."/>
            <person name="Vuong H."/>
            <person name="Weaver B."/>
            <person name="Ciecko A."/>
            <person name="Tallon L."/>
            <person name="Jackson J."/>
            <person name="Pai G."/>
            <person name="Aken S.V."/>
            <person name="Utterback T."/>
            <person name="Reidmuller S."/>
            <person name="Feldblyum T."/>
            <person name="Hsiao J."/>
            <person name="Zismann V."/>
            <person name="Iobst S."/>
            <person name="de Vazeille A.R."/>
            <person name="Buell C.R."/>
            <person name="Ying K."/>
            <person name="Li Y."/>
            <person name="Lu T."/>
            <person name="Huang Y."/>
            <person name="Zhao Q."/>
            <person name="Feng Q."/>
            <person name="Zhang L."/>
            <person name="Zhu J."/>
            <person name="Weng Q."/>
            <person name="Mu J."/>
            <person name="Lu Y."/>
            <person name="Fan D."/>
            <person name="Liu Y."/>
            <person name="Guan J."/>
            <person name="Zhang Y."/>
            <person name="Yu S."/>
            <person name="Liu X."/>
            <person name="Zhang Y."/>
            <person name="Hong G."/>
            <person name="Han B."/>
            <person name="Choisne N."/>
            <person name="Demange N."/>
            <person name="Orjeda G."/>
            <person name="Samain S."/>
            <person name="Cattolico L."/>
            <person name="Pelletier E."/>
            <person name="Couloux A."/>
            <person name="Segurens B."/>
            <person name="Wincker P."/>
            <person name="D'Hont A."/>
            <person name="Scarpelli C."/>
            <person name="Weissenbach J."/>
            <person name="Salanoubat M."/>
            <person name="Quetier F."/>
            <person name="Yu Y."/>
            <person name="Kim H.R."/>
            <person name="Rambo T."/>
            <person name="Currie J."/>
            <person name="Collura K."/>
            <person name="Luo M."/>
            <person name="Yang T."/>
            <person name="Ammiraju J.S.S."/>
            <person name="Engler F."/>
            <person name="Soderlund C."/>
            <person name="Wing R.A."/>
            <person name="Palmer L.E."/>
            <person name="de la Bastide M."/>
            <person name="Spiegel L."/>
            <person name="Nascimento L."/>
            <person name="Zutavern T."/>
            <person name="O'Shaughnessy A."/>
            <person name="Dike S."/>
            <person name="Dedhia N."/>
            <person name="Preston R."/>
            <person name="Balija V."/>
            <person name="McCombie W.R."/>
            <person name="Chow T."/>
            <person name="Chen H."/>
            <person name="Chung M."/>
            <person name="Chen C."/>
            <person name="Shaw J."/>
            <person name="Wu H."/>
            <person name="Hsiao K."/>
            <person name="Chao Y."/>
            <person name="Chu M."/>
            <person name="Cheng C."/>
            <person name="Hour A."/>
            <person name="Lee P."/>
            <person name="Lin S."/>
            <person name="Lin Y."/>
            <person name="Liou J."/>
            <person name="Liu S."/>
            <person name="Hsing Y."/>
            <person name="Raghuvanshi S."/>
            <person name="Mohanty A."/>
            <person name="Bharti A.K."/>
            <person name="Gaur A."/>
            <person name="Gupta V."/>
            <person name="Kumar D."/>
            <person name="Ravi V."/>
            <person name="Vij S."/>
            <person name="Kapur A."/>
            <person name="Khurana P."/>
            <person name="Khurana P."/>
            <person name="Khurana J.P."/>
            <person name="Tyagi A.K."/>
            <person name="Gaikwad K."/>
            <person name="Singh A."/>
            <person name="Dalal V."/>
            <person name="Srivastava S."/>
            <person name="Dixit A."/>
            <person name="Pal A.K."/>
            <person name="Ghazi I.A."/>
            <person name="Yadav M."/>
            <person name="Pandit A."/>
            <person name="Bhargava A."/>
            <person name="Sureshbabu K."/>
            <person name="Batra K."/>
            <person name="Sharma T.R."/>
            <person name="Mohapatra T."/>
            <person name="Singh N.K."/>
            <person name="Messing J."/>
            <person name="Nelson A.B."/>
            <person name="Fuks G."/>
            <person name="Kavchok S."/>
            <person name="Keizer G."/>
            <person name="Linton E."/>
            <person name="Llaca V."/>
            <person name="Song R."/>
            <person name="Tanyolac B."/>
            <person name="Young S."/>
            <person name="Ho-Il K."/>
            <person name="Hahn J.H."/>
            <person name="Sangsakoo G."/>
            <person name="Vanavichit A."/>
            <person name="de Mattos Luiz.A.T."/>
            <person name="Zimmer P.D."/>
            <person name="Malone G."/>
            <person name="Dellagostin O."/>
            <person name="de Oliveira A.C."/>
            <person name="Bevan M."/>
            <person name="Bancroft I."/>
            <person name="Minx P."/>
            <person name="Cordum H."/>
            <person name="Wilson R."/>
            <person name="Cheng Z."/>
            <person name="Jin W."/>
            <person name="Jiang J."/>
            <person name="Leong S.A."/>
            <person name="Iwama H."/>
            <person name="Gojobori T."/>
            <person name="Itoh T."/>
            <person name="Niimura Y."/>
            <person name="Fujii Y."/>
            <person name="Habara T."/>
            <person name="Sakai H."/>
            <person name="Sato Y."/>
            <person name="Wilson G."/>
            <person name="Kumar K."/>
            <person name="McCouch S."/>
            <person name="Juretic N."/>
            <person name="Hoen D."/>
            <person name="Wright S."/>
            <person name="Bruskiewich R."/>
            <person name="Bureau T."/>
            <person name="Miyao A."/>
            <person name="Hirochika H."/>
            <person name="Nishikawa T."/>
            <person name="Kadowaki K."/>
            <person name="Sugiura M."/>
            <person name="Burr B."/>
            <person name="Sasaki T."/>
        </authorList>
    </citation>
    <scope>NUCLEOTIDE SEQUENCE [LARGE SCALE GENOMIC DNA]</scope>
    <source>
        <strain evidence="2">cv. Nipponbare</strain>
    </source>
</reference>
<accession>Q7XIP1</accession>
<gene>
    <name evidence="1" type="primary">OJ1710_H11.105-2</name>
</gene>
<sequence length="61" mass="6584">MDTTPTPACASTMISSPTGRYSSFFALRSLSLDNFPQIFFSWGGCVVGSEAGCRRVLFVLV</sequence>
<evidence type="ECO:0000313" key="2">
    <source>
        <dbReference type="Proteomes" id="UP000000763"/>
    </source>
</evidence>
<organism evidence="1 2">
    <name type="scientific">Oryza sativa subsp. japonica</name>
    <name type="common">Rice</name>
    <dbReference type="NCBI Taxonomy" id="39947"/>
    <lineage>
        <taxon>Eukaryota</taxon>
        <taxon>Viridiplantae</taxon>
        <taxon>Streptophyta</taxon>
        <taxon>Embryophyta</taxon>
        <taxon>Tracheophyta</taxon>
        <taxon>Spermatophyta</taxon>
        <taxon>Magnoliopsida</taxon>
        <taxon>Liliopsida</taxon>
        <taxon>Poales</taxon>
        <taxon>Poaceae</taxon>
        <taxon>BOP clade</taxon>
        <taxon>Oryzoideae</taxon>
        <taxon>Oryzeae</taxon>
        <taxon>Oryzinae</taxon>
        <taxon>Oryza</taxon>
        <taxon>Oryza sativa</taxon>
    </lineage>
</organism>
<reference evidence="2" key="2">
    <citation type="journal article" date="2008" name="Nucleic Acids Res.">
        <title>The rice annotation project database (RAP-DB): 2008 update.</title>
        <authorList>
            <consortium name="The rice annotation project (RAP)"/>
        </authorList>
    </citation>
    <scope>GENOME REANNOTATION</scope>
    <source>
        <strain evidence="2">cv. Nipponbare</strain>
    </source>
</reference>
<dbReference type="EMBL" id="AP003846">
    <property type="protein sequence ID" value="BAC79625.1"/>
    <property type="molecule type" value="Genomic_DNA"/>
</dbReference>
<protein>
    <submittedName>
        <fullName evidence="1">Uncharacterized protein</fullName>
    </submittedName>
</protein>
<evidence type="ECO:0000313" key="1">
    <source>
        <dbReference type="EMBL" id="BAC79625.1"/>
    </source>
</evidence>
<dbReference type="AlphaFoldDB" id="Q7XIP1"/>